<dbReference type="GO" id="GO:0005829">
    <property type="term" value="C:cytosol"/>
    <property type="evidence" value="ECO:0007669"/>
    <property type="project" value="TreeGrafter"/>
</dbReference>
<keyword evidence="4 6" id="KW-0676">Redox-active center</keyword>
<protein>
    <submittedName>
        <fullName evidence="9">Mitochondrial peroxiredoxin PRX1</fullName>
    </submittedName>
</protein>
<dbReference type="OrthoDB" id="2996783at2759"/>
<dbReference type="GO" id="GO:0051920">
    <property type="term" value="F:peroxiredoxin activity"/>
    <property type="evidence" value="ECO:0007669"/>
    <property type="project" value="InterPro"/>
</dbReference>
<evidence type="ECO:0000256" key="3">
    <source>
        <dbReference type="ARBA" id="ARBA00023002"/>
    </source>
</evidence>
<dbReference type="InterPro" id="IPR036249">
    <property type="entry name" value="Thioredoxin-like_sf"/>
</dbReference>
<keyword evidence="3 6" id="KW-0560">Oxidoreductase</keyword>
<dbReference type="InterPro" id="IPR019479">
    <property type="entry name" value="Peroxiredoxin_C"/>
</dbReference>
<evidence type="ECO:0000313" key="10">
    <source>
        <dbReference type="Proteomes" id="UP000186594"/>
    </source>
</evidence>
<evidence type="ECO:0000256" key="4">
    <source>
        <dbReference type="ARBA" id="ARBA00023284"/>
    </source>
</evidence>
<evidence type="ECO:0000313" key="9">
    <source>
        <dbReference type="EMBL" id="OLL27103.1"/>
    </source>
</evidence>
<dbReference type="InterPro" id="IPR024706">
    <property type="entry name" value="Peroxiredoxin_AhpC-typ"/>
</dbReference>
<dbReference type="SUPFAM" id="SSF52833">
    <property type="entry name" value="Thioredoxin-like"/>
    <property type="match status" value="1"/>
</dbReference>
<comment type="similarity">
    <text evidence="5">Belongs to the peroxiredoxin family. Prx6 subfamily.</text>
</comment>
<evidence type="ECO:0000259" key="8">
    <source>
        <dbReference type="PROSITE" id="PS51352"/>
    </source>
</evidence>
<feature type="active site" description="Cysteine sulfenic acid (-SOH) intermediate; for peroxidase activity" evidence="7">
    <location>
        <position position="50"/>
    </location>
</feature>
<gene>
    <name evidence="9" type="ORF">NEOLI_003088</name>
</gene>
<evidence type="ECO:0000256" key="6">
    <source>
        <dbReference type="PIRNR" id="PIRNR000239"/>
    </source>
</evidence>
<dbReference type="Pfam" id="PF00578">
    <property type="entry name" value="AhpC-TSA"/>
    <property type="match status" value="1"/>
</dbReference>
<dbReference type="PROSITE" id="PS51352">
    <property type="entry name" value="THIOREDOXIN_2"/>
    <property type="match status" value="1"/>
</dbReference>
<dbReference type="PIRSF" id="PIRSF000239">
    <property type="entry name" value="AHPC"/>
    <property type="match status" value="1"/>
</dbReference>
<sequence>MNSTSSTLRLGCSAPNFDAQTTKGPINFYEWAKGSWVVFFCHPADFTPVCTTELGEISRLQSEFEKRGVKIIGLSANDLKSHEEWIRDINEVAQTTLTFPIIADADRKVALLYDMVDHQDATNVDQKGMALTIRSVFFIDPLHTVRLILTYPAAVGRNTGEILRCLDALQLTEKHQVATPVNWQKGDEVVVHASLSNEQANNRFGDFKIIKPYLRMTTQPAF</sequence>
<dbReference type="EMBL" id="LXFE01000120">
    <property type="protein sequence ID" value="OLL27103.1"/>
    <property type="molecule type" value="Genomic_DNA"/>
</dbReference>
<dbReference type="Gene3D" id="3.40.30.10">
    <property type="entry name" value="Glutaredoxin"/>
    <property type="match status" value="1"/>
</dbReference>
<dbReference type="GO" id="GO:0005739">
    <property type="term" value="C:mitochondrion"/>
    <property type="evidence" value="ECO:0007669"/>
    <property type="project" value="TreeGrafter"/>
</dbReference>
<dbReference type="OMA" id="HGPMNIP"/>
<dbReference type="InterPro" id="IPR045020">
    <property type="entry name" value="PRX_1cys"/>
</dbReference>
<dbReference type="FunFam" id="3.30.1020.10:FF:000001">
    <property type="entry name" value="1-Cys peroxiredoxin"/>
    <property type="match status" value="1"/>
</dbReference>
<dbReference type="PANTHER" id="PTHR43503:SF4">
    <property type="entry name" value="PEROXIREDOXIN-6"/>
    <property type="match status" value="1"/>
</dbReference>
<evidence type="ECO:0000256" key="7">
    <source>
        <dbReference type="PIRSR" id="PIRSR000239-1"/>
    </source>
</evidence>
<dbReference type="GO" id="GO:0045454">
    <property type="term" value="P:cell redox homeostasis"/>
    <property type="evidence" value="ECO:0007669"/>
    <property type="project" value="TreeGrafter"/>
</dbReference>
<keyword evidence="1 6" id="KW-0575">Peroxidase</keyword>
<dbReference type="InterPro" id="IPR000866">
    <property type="entry name" value="AhpC/TSA"/>
</dbReference>
<proteinExistence type="inferred from homology"/>
<dbReference type="Gene3D" id="3.30.1020.10">
    <property type="entry name" value="Antioxidant, Horf6, Chain A, domain2"/>
    <property type="match status" value="1"/>
</dbReference>
<dbReference type="AlphaFoldDB" id="A0A1U7LWZ9"/>
<reference evidence="9 10" key="1">
    <citation type="submission" date="2016-04" db="EMBL/GenBank/DDBJ databases">
        <title>Evolutionary innovation and constraint leading to complex multicellularity in the Ascomycota.</title>
        <authorList>
            <person name="Cisse O."/>
            <person name="Nguyen A."/>
            <person name="Hewitt D.A."/>
            <person name="Jedd G."/>
            <person name="Stajich J.E."/>
        </authorList>
    </citation>
    <scope>NUCLEOTIDE SEQUENCE [LARGE SCALE GENOMIC DNA]</scope>
    <source>
        <strain evidence="9 10">DAH-3</strain>
    </source>
</reference>
<dbReference type="Proteomes" id="UP000186594">
    <property type="component" value="Unassembled WGS sequence"/>
</dbReference>
<evidence type="ECO:0000256" key="1">
    <source>
        <dbReference type="ARBA" id="ARBA00022559"/>
    </source>
</evidence>
<dbReference type="STRING" id="1198029.A0A1U7LWZ9"/>
<evidence type="ECO:0000256" key="5">
    <source>
        <dbReference type="ARBA" id="ARBA00025719"/>
    </source>
</evidence>
<dbReference type="CDD" id="cd03016">
    <property type="entry name" value="PRX_1cys"/>
    <property type="match status" value="1"/>
</dbReference>
<name>A0A1U7LWZ9_NEOID</name>
<keyword evidence="2 6" id="KW-0049">Antioxidant</keyword>
<evidence type="ECO:0000256" key="2">
    <source>
        <dbReference type="ARBA" id="ARBA00022862"/>
    </source>
</evidence>
<dbReference type="FunFam" id="3.40.30.10:FF:000011">
    <property type="entry name" value="Peroxiredoxin PRX1"/>
    <property type="match status" value="1"/>
</dbReference>
<accession>A0A1U7LWZ9</accession>
<organism evidence="9 10">
    <name type="scientific">Neolecta irregularis (strain DAH-3)</name>
    <dbReference type="NCBI Taxonomy" id="1198029"/>
    <lineage>
        <taxon>Eukaryota</taxon>
        <taxon>Fungi</taxon>
        <taxon>Dikarya</taxon>
        <taxon>Ascomycota</taxon>
        <taxon>Taphrinomycotina</taxon>
        <taxon>Neolectales</taxon>
        <taxon>Neolectaceae</taxon>
        <taxon>Neolecta</taxon>
    </lineage>
</organism>
<dbReference type="InterPro" id="IPR013766">
    <property type="entry name" value="Thioredoxin_domain"/>
</dbReference>
<keyword evidence="10" id="KW-1185">Reference proteome</keyword>
<feature type="domain" description="Thioredoxin" evidence="8">
    <location>
        <begin position="8"/>
        <end position="171"/>
    </location>
</feature>
<comment type="function">
    <text evidence="6">Thiol-specific peroxidase that catalyzes the reduction of hydrogen peroxide and organic hydroperoxides to water and alcohols, respectively.</text>
</comment>
<comment type="caution">
    <text evidence="9">The sequence shown here is derived from an EMBL/GenBank/DDBJ whole genome shotgun (WGS) entry which is preliminary data.</text>
</comment>
<dbReference type="Pfam" id="PF10417">
    <property type="entry name" value="1-cysPrx_C"/>
    <property type="match status" value="1"/>
</dbReference>
<dbReference type="PANTHER" id="PTHR43503">
    <property type="entry name" value="MCG48959-RELATED"/>
    <property type="match status" value="1"/>
</dbReference>